<reference evidence="2 3" key="1">
    <citation type="submission" date="2019-01" db="EMBL/GenBank/DDBJ databases">
        <title>Draft genome sequence of Psathyrella aberdarensis IHI B618.</title>
        <authorList>
            <person name="Buettner E."/>
            <person name="Kellner H."/>
        </authorList>
    </citation>
    <scope>NUCLEOTIDE SEQUENCE [LARGE SCALE GENOMIC DNA]</scope>
    <source>
        <strain evidence="2 3">IHI B618</strain>
    </source>
</reference>
<feature type="region of interest" description="Disordered" evidence="1">
    <location>
        <begin position="179"/>
        <end position="232"/>
    </location>
</feature>
<organism evidence="2 3">
    <name type="scientific">Candolleomyces aberdarensis</name>
    <dbReference type="NCBI Taxonomy" id="2316362"/>
    <lineage>
        <taxon>Eukaryota</taxon>
        <taxon>Fungi</taxon>
        <taxon>Dikarya</taxon>
        <taxon>Basidiomycota</taxon>
        <taxon>Agaricomycotina</taxon>
        <taxon>Agaricomycetes</taxon>
        <taxon>Agaricomycetidae</taxon>
        <taxon>Agaricales</taxon>
        <taxon>Agaricineae</taxon>
        <taxon>Psathyrellaceae</taxon>
        <taxon>Candolleomyces</taxon>
    </lineage>
</organism>
<name>A0A4Q2D057_9AGAR</name>
<proteinExistence type="predicted"/>
<keyword evidence="3" id="KW-1185">Reference proteome</keyword>
<evidence type="ECO:0000313" key="3">
    <source>
        <dbReference type="Proteomes" id="UP000290288"/>
    </source>
</evidence>
<gene>
    <name evidence="2" type="ORF">EST38_g13771</name>
</gene>
<dbReference type="AlphaFoldDB" id="A0A4Q2D057"/>
<evidence type="ECO:0000313" key="2">
    <source>
        <dbReference type="EMBL" id="RXW12082.1"/>
    </source>
</evidence>
<feature type="compositionally biased region" description="Polar residues" evidence="1">
    <location>
        <begin position="179"/>
        <end position="195"/>
    </location>
</feature>
<protein>
    <submittedName>
        <fullName evidence="2">Uncharacterized protein</fullName>
    </submittedName>
</protein>
<dbReference type="Proteomes" id="UP000290288">
    <property type="component" value="Unassembled WGS sequence"/>
</dbReference>
<sequence>MSSTNPARVLDISTMPRIGDPFFPVWADNLYTFEANEQQLFPQIPDIGSIFLALSQPEKDFAATMSYFVDQAREQDRVEAFLATCYGFLFAQWPFRHQAPFHFPWYTLEKKKYFRLELLRCRQTLCTFNPPYDWEVVLSLPYPSFQRLSENLKAQSLVLEQTAANRLGRHDGAALPSLISSDVAGTQQSDSTNDGMVSEAGSDITLVNPPPPPARSSHRRRRASQLPRSLSRVPMSSLSTFIVSDGSENETED</sequence>
<comment type="caution">
    <text evidence="2">The sequence shown here is derived from an EMBL/GenBank/DDBJ whole genome shotgun (WGS) entry which is preliminary data.</text>
</comment>
<dbReference type="EMBL" id="SDEE01001422">
    <property type="protein sequence ID" value="RXW12082.1"/>
    <property type="molecule type" value="Genomic_DNA"/>
</dbReference>
<accession>A0A4Q2D057</accession>
<evidence type="ECO:0000256" key="1">
    <source>
        <dbReference type="SAM" id="MobiDB-lite"/>
    </source>
</evidence>